<dbReference type="Pfam" id="PF07690">
    <property type="entry name" value="MFS_1"/>
    <property type="match status" value="1"/>
</dbReference>
<evidence type="ECO:0000256" key="6">
    <source>
        <dbReference type="SAM" id="Phobius"/>
    </source>
</evidence>
<name>A0A0D1EFU1_9RHOB</name>
<keyword evidence="9" id="KW-1185">Reference proteome</keyword>
<feature type="domain" description="Major facilitator superfamily (MFS) profile" evidence="7">
    <location>
        <begin position="14"/>
        <end position="407"/>
    </location>
</feature>
<keyword evidence="2" id="KW-1003">Cell membrane</keyword>
<comment type="subcellular location">
    <subcellularLocation>
        <location evidence="1">Cell membrane</location>
        <topology evidence="1">Multi-pass membrane protein</topology>
    </subcellularLocation>
</comment>
<feature type="transmembrane region" description="Helical" evidence="6">
    <location>
        <begin position="311"/>
        <end position="334"/>
    </location>
</feature>
<dbReference type="SUPFAM" id="SSF103473">
    <property type="entry name" value="MFS general substrate transporter"/>
    <property type="match status" value="1"/>
</dbReference>
<evidence type="ECO:0000256" key="3">
    <source>
        <dbReference type="ARBA" id="ARBA00022692"/>
    </source>
</evidence>
<comment type="caution">
    <text evidence="8">The sequence shown here is derived from an EMBL/GenBank/DDBJ whole genome shotgun (WGS) entry which is preliminary data.</text>
</comment>
<proteinExistence type="predicted"/>
<feature type="transmembrane region" description="Helical" evidence="6">
    <location>
        <begin position="261"/>
        <end position="278"/>
    </location>
</feature>
<dbReference type="PATRIC" id="fig|935700.4.peg.1716"/>
<feature type="transmembrane region" description="Helical" evidence="6">
    <location>
        <begin position="146"/>
        <end position="166"/>
    </location>
</feature>
<gene>
    <name evidence="8" type="primary">sauU</name>
    <name evidence="8" type="ORF">jaqu_16540</name>
</gene>
<dbReference type="InterPro" id="IPR011701">
    <property type="entry name" value="MFS"/>
</dbReference>
<evidence type="ECO:0000313" key="9">
    <source>
        <dbReference type="Proteomes" id="UP000032232"/>
    </source>
</evidence>
<evidence type="ECO:0000256" key="1">
    <source>
        <dbReference type="ARBA" id="ARBA00004651"/>
    </source>
</evidence>
<dbReference type="InterPro" id="IPR020846">
    <property type="entry name" value="MFS_dom"/>
</dbReference>
<reference evidence="8 9" key="1">
    <citation type="submission" date="2015-02" db="EMBL/GenBank/DDBJ databases">
        <title>Genome Sequence of Jannaschia aquimarina DSM28248, a member of the Roseobacter clade.</title>
        <authorList>
            <person name="Voget S."/>
            <person name="Daniel R."/>
        </authorList>
    </citation>
    <scope>NUCLEOTIDE SEQUENCE [LARGE SCALE GENOMIC DNA]</scope>
    <source>
        <strain evidence="8 9">GSW-M26</strain>
    </source>
</reference>
<evidence type="ECO:0000256" key="5">
    <source>
        <dbReference type="ARBA" id="ARBA00023136"/>
    </source>
</evidence>
<dbReference type="OrthoDB" id="272777at2"/>
<dbReference type="GO" id="GO:0022857">
    <property type="term" value="F:transmembrane transporter activity"/>
    <property type="evidence" value="ECO:0007669"/>
    <property type="project" value="InterPro"/>
</dbReference>
<dbReference type="AlphaFoldDB" id="A0A0D1EFU1"/>
<feature type="transmembrane region" description="Helical" evidence="6">
    <location>
        <begin position="110"/>
        <end position="134"/>
    </location>
</feature>
<dbReference type="PANTHER" id="PTHR43124:SF3">
    <property type="entry name" value="CHLORAMPHENICOL EFFLUX PUMP RV0191"/>
    <property type="match status" value="1"/>
</dbReference>
<accession>A0A0D1EFU1</accession>
<evidence type="ECO:0000313" key="8">
    <source>
        <dbReference type="EMBL" id="KIT16559.1"/>
    </source>
</evidence>
<dbReference type="InterPro" id="IPR036259">
    <property type="entry name" value="MFS_trans_sf"/>
</dbReference>
<dbReference type="PANTHER" id="PTHR43124">
    <property type="entry name" value="PURINE EFFLUX PUMP PBUE"/>
    <property type="match status" value="1"/>
</dbReference>
<evidence type="ECO:0000259" key="7">
    <source>
        <dbReference type="PROSITE" id="PS50850"/>
    </source>
</evidence>
<feature type="transmembrane region" description="Helical" evidence="6">
    <location>
        <begin position="222"/>
        <end position="241"/>
    </location>
</feature>
<feature type="transmembrane region" description="Helical" evidence="6">
    <location>
        <begin position="285"/>
        <end position="305"/>
    </location>
</feature>
<feature type="transmembrane region" description="Helical" evidence="6">
    <location>
        <begin position="346"/>
        <end position="369"/>
    </location>
</feature>
<evidence type="ECO:0000256" key="4">
    <source>
        <dbReference type="ARBA" id="ARBA00022989"/>
    </source>
</evidence>
<dbReference type="PROSITE" id="PS50850">
    <property type="entry name" value="MFS"/>
    <property type="match status" value="1"/>
</dbReference>
<dbReference type="EMBL" id="JYFE01000031">
    <property type="protein sequence ID" value="KIT16559.1"/>
    <property type="molecule type" value="Genomic_DNA"/>
</dbReference>
<feature type="transmembrane region" description="Helical" evidence="6">
    <location>
        <begin position="9"/>
        <end position="27"/>
    </location>
</feature>
<feature type="transmembrane region" description="Helical" evidence="6">
    <location>
        <begin position="47"/>
        <end position="68"/>
    </location>
</feature>
<dbReference type="GO" id="GO:0005886">
    <property type="term" value="C:plasma membrane"/>
    <property type="evidence" value="ECO:0007669"/>
    <property type="project" value="UniProtKB-SubCell"/>
</dbReference>
<dbReference type="Gene3D" id="1.20.1250.20">
    <property type="entry name" value="MFS general substrate transporter like domains"/>
    <property type="match status" value="1"/>
</dbReference>
<keyword evidence="3 6" id="KW-0812">Transmembrane</keyword>
<dbReference type="Proteomes" id="UP000032232">
    <property type="component" value="Unassembled WGS sequence"/>
</dbReference>
<organism evidence="8 9">
    <name type="scientific">Jannaschia aquimarina</name>
    <dbReference type="NCBI Taxonomy" id="935700"/>
    <lineage>
        <taxon>Bacteria</taxon>
        <taxon>Pseudomonadati</taxon>
        <taxon>Pseudomonadota</taxon>
        <taxon>Alphaproteobacteria</taxon>
        <taxon>Rhodobacterales</taxon>
        <taxon>Roseobacteraceae</taxon>
        <taxon>Jannaschia</taxon>
    </lineage>
</organism>
<evidence type="ECO:0000256" key="2">
    <source>
        <dbReference type="ARBA" id="ARBA00022475"/>
    </source>
</evidence>
<keyword evidence="4 6" id="KW-1133">Transmembrane helix</keyword>
<feature type="transmembrane region" description="Helical" evidence="6">
    <location>
        <begin position="80"/>
        <end position="98"/>
    </location>
</feature>
<dbReference type="RefSeq" id="WP_043918490.1">
    <property type="nucleotide sequence ID" value="NZ_FZPF01000017.1"/>
</dbReference>
<feature type="transmembrane region" description="Helical" evidence="6">
    <location>
        <begin position="381"/>
        <end position="403"/>
    </location>
</feature>
<dbReference type="InterPro" id="IPR050189">
    <property type="entry name" value="MFS_Efflux_Transporters"/>
</dbReference>
<feature type="transmembrane region" description="Helical" evidence="6">
    <location>
        <begin position="172"/>
        <end position="193"/>
    </location>
</feature>
<protein>
    <submittedName>
        <fullName evidence="8">SauU protein</fullName>
    </submittedName>
</protein>
<sequence length="407" mass="41139">MTETPSTPIVARSVLIACIVVFALSQFQRAAGGVFGPVLGDRLDLTATALGLVVGTMFVANLAAQGPAGAALDRFGPRRVLAWSLAVIGAGTLLFALAPSLGAAAWPALVAARVLVGMGMAGSAGGVQVALARFLPPGDYGYGKGLLVSLGGIGGLLGTWPLSVALERMPWSVSFVLAAGLAATALVIVLRAIPEGAPLLTSKDDAPVGYLALLRDGAVLRILELGAVAYAPITTVTGLWGGPYLQSVHGLSPEAAGKALMGLYSMTIAAGFAFGWLDRTGRARAWVVVTGAIGSAACLASLALLPSPGVALALALLASSVFLQQFYIPLGVLLRDAVPPHALGRANALMILLGVGMIPAMQTGFGAALDVATASGFETAAAYRMAFAIVATTIAAALVLYSWPRKG</sequence>
<dbReference type="STRING" id="935700.jaqu_16540"/>
<keyword evidence="5 6" id="KW-0472">Membrane</keyword>